<feature type="region of interest" description="Disordered" evidence="6">
    <location>
        <begin position="436"/>
        <end position="502"/>
    </location>
</feature>
<keyword evidence="4" id="KW-0804">Transcription</keyword>
<evidence type="ECO:0000259" key="7">
    <source>
        <dbReference type="PROSITE" id="PS50090"/>
    </source>
</evidence>
<feature type="compositionally biased region" description="Low complexity" evidence="6">
    <location>
        <begin position="295"/>
        <end position="308"/>
    </location>
</feature>
<protein>
    <recommendedName>
        <fullName evidence="7">Myb-like domain-containing protein</fullName>
    </recommendedName>
</protein>
<evidence type="ECO:0000256" key="3">
    <source>
        <dbReference type="ARBA" id="ARBA00023125"/>
    </source>
</evidence>
<feature type="region of interest" description="Disordered" evidence="6">
    <location>
        <begin position="295"/>
        <end position="349"/>
    </location>
</feature>
<name>A0ABY9BHL7_VITVI</name>
<feature type="region of interest" description="Disordered" evidence="6">
    <location>
        <begin position="629"/>
        <end position="811"/>
    </location>
</feature>
<comment type="subcellular location">
    <subcellularLocation>
        <location evidence="1">Nucleus</location>
    </subcellularLocation>
</comment>
<keyword evidence="5" id="KW-0539">Nucleus</keyword>
<keyword evidence="9" id="KW-1185">Reference proteome</keyword>
<dbReference type="CDD" id="cd12203">
    <property type="entry name" value="GT1"/>
    <property type="match status" value="2"/>
</dbReference>
<dbReference type="SMART" id="SM00717">
    <property type="entry name" value="SANT"/>
    <property type="match status" value="2"/>
</dbReference>
<feature type="compositionally biased region" description="Pro residues" evidence="6">
    <location>
        <begin position="436"/>
        <end position="457"/>
    </location>
</feature>
<reference evidence="8 9" key="1">
    <citation type="journal article" date="2023" name="Hortic Res">
        <title>The complete reference genome for grapevine (Vitis vinifera L.) genetics and breeding.</title>
        <authorList>
            <person name="Shi X."/>
            <person name="Cao S."/>
            <person name="Wang X."/>
            <person name="Huang S."/>
            <person name="Wang Y."/>
            <person name="Liu Z."/>
            <person name="Liu W."/>
            <person name="Leng X."/>
            <person name="Peng Y."/>
            <person name="Wang N."/>
            <person name="Wang Y."/>
            <person name="Ma Z."/>
            <person name="Xu X."/>
            <person name="Zhang F."/>
            <person name="Xue H."/>
            <person name="Zhong H."/>
            <person name="Wang Y."/>
            <person name="Zhang K."/>
            <person name="Velt A."/>
            <person name="Avia K."/>
            <person name="Holtgrawe D."/>
            <person name="Grimplet J."/>
            <person name="Matus J.T."/>
            <person name="Ware D."/>
            <person name="Wu X."/>
            <person name="Wang H."/>
            <person name="Liu C."/>
            <person name="Fang Y."/>
            <person name="Rustenholz C."/>
            <person name="Cheng Z."/>
            <person name="Xiao H."/>
            <person name="Zhou Y."/>
        </authorList>
    </citation>
    <scope>NUCLEOTIDE SEQUENCE [LARGE SCALE GENOMIC DNA]</scope>
    <source>
        <strain evidence="9">cv. Pinot noir / PN40024</strain>
        <tissue evidence="8">Leaf</tissue>
    </source>
</reference>
<feature type="compositionally biased region" description="Basic and acidic residues" evidence="6">
    <location>
        <begin position="778"/>
        <end position="788"/>
    </location>
</feature>
<evidence type="ECO:0000256" key="2">
    <source>
        <dbReference type="ARBA" id="ARBA00023015"/>
    </source>
</evidence>
<evidence type="ECO:0000256" key="1">
    <source>
        <dbReference type="ARBA" id="ARBA00004123"/>
    </source>
</evidence>
<evidence type="ECO:0000313" key="8">
    <source>
        <dbReference type="EMBL" id="WJZ82162.1"/>
    </source>
</evidence>
<feature type="compositionally biased region" description="Basic residues" evidence="6">
    <location>
        <begin position="476"/>
        <end position="493"/>
    </location>
</feature>
<dbReference type="PANTHER" id="PTHR21654">
    <property type="entry name" value="FI21293P1"/>
    <property type="match status" value="1"/>
</dbReference>
<dbReference type="EMBL" id="CP126649">
    <property type="protein sequence ID" value="WJZ82162.1"/>
    <property type="molecule type" value="Genomic_DNA"/>
</dbReference>
<proteinExistence type="predicted"/>
<sequence length="811" mass="88281">MQQGGSQYGVSSEMTPFAATTTTTSTRTHVLGGADQQQQQLKLGDPTLAVAEEASPISSRPPAHSSAGNFDEFLPVGGGLPDEDALAAGDEGDRGGVASGNRWPRQETLALLKIRSEMDVAFRDATLKGPLWEDVSRKLAELGYSRSAKKCKEKFENVHKYYKRTKEGRAGRQDGKSYRFFSQLEALHSTATSNVSAAPATPLTAVIATTTNTTTFPNTNTVSPATNLIVAPISIGIGTSNPMPVSSVRIPSASPSTMGASPMFPPDLSSGMITAPSGSAAATAPAAAPTHTALGISFSSNTSSSSSGSDDDEQEDEDILQGEPSNADSSRFLRKRKRGSSRGSSNSRRMMDFFESLMKQVMEKQEVMQQRFLETIEKREQDRMIREEAWKRQEMARLSREHDLMAQERALSASRDAAIIAFLQKITGQTIQLPPPVTIPAVPPPAPPAPVPPPAPPTQHHHHHQPQPQPQQQQQHQHHHHHHQQQHLHHHHQSQSTQVVRHQPPISSEVVMAIPEQQVPPQDISSGGGSLESSSSRWPKTEVLALINLRSGLDSRYQEAGPKGPLWEEISAGMQQMGYKRSAKRCKEKWENINKYFKKVKESNKKRPEDAKTCPYFHQLDALYRKKLLGSTSGSGGSGGSTYVNPNRPEEQQQQQPPPQHESAKLDPIPTPYSQDRGDVPAIMPPPITTSQATESENKNGGSSDEQTNNGGLPGSLFGEGSSTPGGGAKKPEDIVKDQQGRQQVIVDDYDNVEELDSDNLDQEEEGEDDDEVEESEEERKMGFKIEFQRQNAGSSNGGGNGTPSFLAVVQ</sequence>
<organism evidence="8 9">
    <name type="scientific">Vitis vinifera</name>
    <name type="common">Grape</name>
    <dbReference type="NCBI Taxonomy" id="29760"/>
    <lineage>
        <taxon>Eukaryota</taxon>
        <taxon>Viridiplantae</taxon>
        <taxon>Streptophyta</taxon>
        <taxon>Embryophyta</taxon>
        <taxon>Tracheophyta</taxon>
        <taxon>Spermatophyta</taxon>
        <taxon>Magnoliopsida</taxon>
        <taxon>eudicotyledons</taxon>
        <taxon>Gunneridae</taxon>
        <taxon>Pentapetalae</taxon>
        <taxon>rosids</taxon>
        <taxon>Vitales</taxon>
        <taxon>Vitaceae</taxon>
        <taxon>Viteae</taxon>
        <taxon>Vitis</taxon>
    </lineage>
</organism>
<dbReference type="Gene3D" id="1.10.10.60">
    <property type="entry name" value="Homeodomain-like"/>
    <property type="match status" value="2"/>
</dbReference>
<dbReference type="Pfam" id="PF13837">
    <property type="entry name" value="Myb_DNA-bind_4"/>
    <property type="match status" value="2"/>
</dbReference>
<evidence type="ECO:0000256" key="6">
    <source>
        <dbReference type="SAM" id="MobiDB-lite"/>
    </source>
</evidence>
<feature type="compositionally biased region" description="Polar residues" evidence="6">
    <location>
        <begin position="1"/>
        <end position="14"/>
    </location>
</feature>
<gene>
    <name evidence="8" type="ORF">VitviT2T_001944</name>
</gene>
<evidence type="ECO:0000256" key="5">
    <source>
        <dbReference type="ARBA" id="ARBA00023242"/>
    </source>
</evidence>
<feature type="compositionally biased region" description="Basic and acidic residues" evidence="6">
    <location>
        <begin position="730"/>
        <end position="740"/>
    </location>
</feature>
<keyword evidence="2" id="KW-0805">Transcription regulation</keyword>
<feature type="compositionally biased region" description="Acidic residues" evidence="6">
    <location>
        <begin position="309"/>
        <end position="320"/>
    </location>
</feature>
<keyword evidence="3" id="KW-0238">DNA-binding</keyword>
<feature type="domain" description="Myb-like" evidence="7">
    <location>
        <begin position="530"/>
        <end position="594"/>
    </location>
</feature>
<dbReference type="InterPro" id="IPR001005">
    <property type="entry name" value="SANT/Myb"/>
</dbReference>
<feature type="region of interest" description="Disordered" evidence="6">
    <location>
        <begin position="1"/>
        <end position="101"/>
    </location>
</feature>
<feature type="compositionally biased region" description="Acidic residues" evidence="6">
    <location>
        <begin position="748"/>
        <end position="777"/>
    </location>
</feature>
<evidence type="ECO:0000313" key="9">
    <source>
        <dbReference type="Proteomes" id="UP001227230"/>
    </source>
</evidence>
<dbReference type="PANTHER" id="PTHR21654:SF84">
    <property type="entry name" value="SI:DKEY-66I24.7"/>
    <property type="match status" value="1"/>
</dbReference>
<feature type="domain" description="Myb-like" evidence="7">
    <location>
        <begin position="101"/>
        <end position="159"/>
    </location>
</feature>
<feature type="compositionally biased region" description="Polar residues" evidence="6">
    <location>
        <begin position="689"/>
        <end position="711"/>
    </location>
</feature>
<dbReference type="PROSITE" id="PS50090">
    <property type="entry name" value="MYB_LIKE"/>
    <property type="match status" value="2"/>
</dbReference>
<evidence type="ECO:0000256" key="4">
    <source>
        <dbReference type="ARBA" id="ARBA00023163"/>
    </source>
</evidence>
<dbReference type="Proteomes" id="UP001227230">
    <property type="component" value="Chromosome 2"/>
</dbReference>
<dbReference type="InterPro" id="IPR044822">
    <property type="entry name" value="Myb_DNA-bind_4"/>
</dbReference>
<accession>A0ABY9BHL7</accession>